<evidence type="ECO:0000313" key="5">
    <source>
        <dbReference type="Proteomes" id="UP000268329"/>
    </source>
</evidence>
<feature type="compositionally biased region" description="Basic and acidic residues" evidence="1">
    <location>
        <begin position="1"/>
        <end position="10"/>
    </location>
</feature>
<dbReference type="Proteomes" id="UP000268329">
    <property type="component" value="Chromosome"/>
</dbReference>
<keyword evidence="2" id="KW-0812">Transmembrane</keyword>
<evidence type="ECO:0000259" key="3">
    <source>
        <dbReference type="Pfam" id="PF01471"/>
    </source>
</evidence>
<feature type="compositionally biased region" description="Basic and acidic residues" evidence="1">
    <location>
        <begin position="20"/>
        <end position="30"/>
    </location>
</feature>
<accession>A0A3G2JH14</accession>
<feature type="compositionally biased region" description="Low complexity" evidence="1">
    <location>
        <begin position="202"/>
        <end position="247"/>
    </location>
</feature>
<dbReference type="InterPro" id="IPR036365">
    <property type="entry name" value="PGBD-like_sf"/>
</dbReference>
<feature type="transmembrane region" description="Helical" evidence="2">
    <location>
        <begin position="135"/>
        <end position="155"/>
    </location>
</feature>
<feature type="domain" description="Peptidoglycan binding-like" evidence="3">
    <location>
        <begin position="262"/>
        <end position="320"/>
    </location>
</feature>
<dbReference type="EMBL" id="CP033073">
    <property type="protein sequence ID" value="AYN41574.1"/>
    <property type="molecule type" value="Genomic_DNA"/>
</dbReference>
<reference evidence="4 5" key="1">
    <citation type="submission" date="2018-10" db="EMBL/GenBank/DDBJ databases">
        <title>The genome of Streptomyces dangxiongensis Z022.</title>
        <authorList>
            <person name="Zhang B."/>
        </authorList>
    </citation>
    <scope>NUCLEOTIDE SEQUENCE [LARGE SCALE GENOMIC DNA]</scope>
    <source>
        <strain evidence="4 5">Z022</strain>
    </source>
</reference>
<protein>
    <submittedName>
        <fullName evidence="4">Peptidoglycan-binding protein</fullName>
    </submittedName>
</protein>
<name>A0A3G2JH14_9ACTN</name>
<dbReference type="SUPFAM" id="SSF47090">
    <property type="entry name" value="PGBD-like"/>
    <property type="match status" value="1"/>
</dbReference>
<dbReference type="Gene3D" id="1.10.101.10">
    <property type="entry name" value="PGBD-like superfamily/PGBD"/>
    <property type="match status" value="1"/>
</dbReference>
<evidence type="ECO:0000256" key="2">
    <source>
        <dbReference type="SAM" id="Phobius"/>
    </source>
</evidence>
<dbReference type="InterPro" id="IPR002477">
    <property type="entry name" value="Peptidoglycan-bd-like"/>
</dbReference>
<dbReference type="AlphaFoldDB" id="A0A3G2JH14"/>
<dbReference type="RefSeq" id="WP_121789012.1">
    <property type="nucleotide sequence ID" value="NZ_CP033073.1"/>
</dbReference>
<proteinExistence type="predicted"/>
<feature type="compositionally biased region" description="Low complexity" evidence="1">
    <location>
        <begin position="175"/>
        <end position="193"/>
    </location>
</feature>
<keyword evidence="2" id="KW-1133">Transmembrane helix</keyword>
<keyword evidence="2" id="KW-0472">Membrane</keyword>
<dbReference type="Pfam" id="PF01471">
    <property type="entry name" value="PG_binding_1"/>
    <property type="match status" value="1"/>
</dbReference>
<dbReference type="OrthoDB" id="3874291at2"/>
<keyword evidence="5" id="KW-1185">Reference proteome</keyword>
<evidence type="ECO:0000256" key="1">
    <source>
        <dbReference type="SAM" id="MobiDB-lite"/>
    </source>
</evidence>
<feature type="region of interest" description="Disordered" evidence="1">
    <location>
        <begin position="175"/>
        <end position="266"/>
    </location>
</feature>
<feature type="compositionally biased region" description="Low complexity" evidence="1">
    <location>
        <begin position="103"/>
        <end position="119"/>
    </location>
</feature>
<sequence length="327" mass="33043">MTEKTGKTGAEDTGCPECGAPREPDHTPSCDCTERAAEALHETRTAEAAAAEDFDPLRIRPYVEMRNAPTGPPDAPEDVLPGTPVTRPDAATGLPDTPRAPHLTAETGALAAETGAPTPDGSAPRSRSPRRSRRTVLPAAGGAGIALVAAAGLALSSYHEPARAQAAPAIRQSIPDAVTPGAASAPAPAVAPRSPAPPPSRSPAAASASADPSPSQGSASPSPAPAPSGSASGSASPTPSGTVSGTPHTTLAAAPVLRRGDTGPQVTELQQRLRRLNLYGDQMNGVFTRPVEDGVRNYQLARGIEGDILGEYGPATRASLESETSQP</sequence>
<evidence type="ECO:0000313" key="4">
    <source>
        <dbReference type="EMBL" id="AYN41574.1"/>
    </source>
</evidence>
<feature type="region of interest" description="Disordered" evidence="1">
    <location>
        <begin position="63"/>
        <end position="141"/>
    </location>
</feature>
<dbReference type="InterPro" id="IPR036366">
    <property type="entry name" value="PGBDSf"/>
</dbReference>
<organism evidence="4 5">
    <name type="scientific">Streptomyces dangxiongensis</name>
    <dbReference type="NCBI Taxonomy" id="1442032"/>
    <lineage>
        <taxon>Bacteria</taxon>
        <taxon>Bacillati</taxon>
        <taxon>Actinomycetota</taxon>
        <taxon>Actinomycetes</taxon>
        <taxon>Kitasatosporales</taxon>
        <taxon>Streptomycetaceae</taxon>
        <taxon>Streptomyces</taxon>
    </lineage>
</organism>
<gene>
    <name evidence="4" type="ORF">D9753_24850</name>
</gene>
<feature type="region of interest" description="Disordered" evidence="1">
    <location>
        <begin position="1"/>
        <end position="30"/>
    </location>
</feature>
<dbReference type="KEGG" id="sdd:D9753_24850"/>